<protein>
    <recommendedName>
        <fullName evidence="4">Transporter suffix domain-containing protein</fullName>
    </recommendedName>
</protein>
<reference evidence="3" key="1">
    <citation type="journal article" date="2019" name="Int. J. Syst. Evol. Microbiol.">
        <title>The Global Catalogue of Microorganisms (GCM) 10K type strain sequencing project: providing services to taxonomists for standard genome sequencing and annotation.</title>
        <authorList>
            <consortium name="The Broad Institute Genomics Platform"/>
            <consortium name="The Broad Institute Genome Sequencing Center for Infectious Disease"/>
            <person name="Wu L."/>
            <person name="Ma J."/>
        </authorList>
    </citation>
    <scope>NUCLEOTIDE SEQUENCE [LARGE SCALE GENOMIC DNA]</scope>
    <source>
        <strain evidence="3">JCM 17551</strain>
    </source>
</reference>
<dbReference type="RefSeq" id="WP_344799742.1">
    <property type="nucleotide sequence ID" value="NZ_BAABBN010000012.1"/>
</dbReference>
<feature type="transmembrane region" description="Helical" evidence="1">
    <location>
        <begin position="32"/>
        <end position="55"/>
    </location>
</feature>
<name>A0ABP7N2P0_9GAMM</name>
<evidence type="ECO:0008006" key="4">
    <source>
        <dbReference type="Google" id="ProtNLM"/>
    </source>
</evidence>
<evidence type="ECO:0000256" key="1">
    <source>
        <dbReference type="SAM" id="Phobius"/>
    </source>
</evidence>
<keyword evidence="1" id="KW-0472">Membrane</keyword>
<keyword evidence="1" id="KW-1133">Transmembrane helix</keyword>
<feature type="transmembrane region" description="Helical" evidence="1">
    <location>
        <begin position="7"/>
        <end position="26"/>
    </location>
</feature>
<sequence>MKQTLGYILLVLSFLLWFAIPVVPFMDLPTVQIVGVTTGLLISSEIIFYLALFLLGKEVWFKVKALFTRSH</sequence>
<proteinExistence type="predicted"/>
<keyword evidence="1" id="KW-0812">Transmembrane</keyword>
<organism evidence="2 3">
    <name type="scientific">Litoribacillus peritrichatus</name>
    <dbReference type="NCBI Taxonomy" id="718191"/>
    <lineage>
        <taxon>Bacteria</taxon>
        <taxon>Pseudomonadati</taxon>
        <taxon>Pseudomonadota</taxon>
        <taxon>Gammaproteobacteria</taxon>
        <taxon>Oceanospirillales</taxon>
        <taxon>Oceanospirillaceae</taxon>
        <taxon>Litoribacillus</taxon>
    </lineage>
</organism>
<dbReference type="InterPro" id="IPR047961">
    <property type="entry name" value="Transp_suffix-like"/>
</dbReference>
<dbReference type="EMBL" id="BAABBN010000012">
    <property type="protein sequence ID" value="GAA3934238.1"/>
    <property type="molecule type" value="Genomic_DNA"/>
</dbReference>
<dbReference type="NCBIfam" id="NF033684">
    <property type="entry name" value="suffix_2_RND"/>
    <property type="match status" value="1"/>
</dbReference>
<evidence type="ECO:0000313" key="3">
    <source>
        <dbReference type="Proteomes" id="UP001501565"/>
    </source>
</evidence>
<evidence type="ECO:0000313" key="2">
    <source>
        <dbReference type="EMBL" id="GAA3934238.1"/>
    </source>
</evidence>
<accession>A0ABP7N2P0</accession>
<keyword evidence="3" id="KW-1185">Reference proteome</keyword>
<dbReference type="Proteomes" id="UP001501565">
    <property type="component" value="Unassembled WGS sequence"/>
</dbReference>
<comment type="caution">
    <text evidence="2">The sequence shown here is derived from an EMBL/GenBank/DDBJ whole genome shotgun (WGS) entry which is preliminary data.</text>
</comment>
<gene>
    <name evidence="2" type="ORF">GCM10022277_33520</name>
</gene>